<organism evidence="1 2">
    <name type="scientific">Ancylostoma ceylanicum</name>
    <dbReference type="NCBI Taxonomy" id="53326"/>
    <lineage>
        <taxon>Eukaryota</taxon>
        <taxon>Metazoa</taxon>
        <taxon>Ecdysozoa</taxon>
        <taxon>Nematoda</taxon>
        <taxon>Chromadorea</taxon>
        <taxon>Rhabditida</taxon>
        <taxon>Rhabditina</taxon>
        <taxon>Rhabditomorpha</taxon>
        <taxon>Strongyloidea</taxon>
        <taxon>Ancylostomatidae</taxon>
        <taxon>Ancylostomatinae</taxon>
        <taxon>Ancylostoma</taxon>
    </lineage>
</organism>
<keyword evidence="2" id="KW-1185">Reference proteome</keyword>
<dbReference type="EMBL" id="JARK01001386">
    <property type="protein sequence ID" value="EYC11558.1"/>
    <property type="molecule type" value="Genomic_DNA"/>
</dbReference>
<evidence type="ECO:0000313" key="1">
    <source>
        <dbReference type="EMBL" id="EYC11558.1"/>
    </source>
</evidence>
<accession>A0A016UAH9</accession>
<gene>
    <name evidence="1" type="primary">Acey_s0050.g1975</name>
    <name evidence="1" type="ORF">Y032_0050g1975</name>
</gene>
<proteinExistence type="predicted"/>
<reference evidence="2" key="1">
    <citation type="journal article" date="2015" name="Nat. Genet.">
        <title>The genome and transcriptome of the zoonotic hookworm Ancylostoma ceylanicum identify infection-specific gene families.</title>
        <authorList>
            <person name="Schwarz E.M."/>
            <person name="Hu Y."/>
            <person name="Antoshechkin I."/>
            <person name="Miller M.M."/>
            <person name="Sternberg P.W."/>
            <person name="Aroian R.V."/>
        </authorList>
    </citation>
    <scope>NUCLEOTIDE SEQUENCE</scope>
    <source>
        <strain evidence="2">HY135</strain>
    </source>
</reference>
<dbReference type="AlphaFoldDB" id="A0A016UAH9"/>
<protein>
    <submittedName>
        <fullName evidence="1">Uncharacterized protein</fullName>
    </submittedName>
</protein>
<name>A0A016UAH9_9BILA</name>
<dbReference type="Proteomes" id="UP000024635">
    <property type="component" value="Unassembled WGS sequence"/>
</dbReference>
<evidence type="ECO:0000313" key="2">
    <source>
        <dbReference type="Proteomes" id="UP000024635"/>
    </source>
</evidence>
<sequence length="100" mass="11927">MRTARHAYLLQLKRRQFVMHDLLVLGAVRDRIDGSGGWPECANQSRLIFENEETLVLFFSFVHQCLGLPCWDIRVFDLFEIEYFCFRISNISNKWKILML</sequence>
<comment type="caution">
    <text evidence="1">The sequence shown here is derived from an EMBL/GenBank/DDBJ whole genome shotgun (WGS) entry which is preliminary data.</text>
</comment>